<organism evidence="2 3">
    <name type="scientific">Dictyobacter kobayashii</name>
    <dbReference type="NCBI Taxonomy" id="2014872"/>
    <lineage>
        <taxon>Bacteria</taxon>
        <taxon>Bacillati</taxon>
        <taxon>Chloroflexota</taxon>
        <taxon>Ktedonobacteria</taxon>
        <taxon>Ktedonobacterales</taxon>
        <taxon>Dictyobacteraceae</taxon>
        <taxon>Dictyobacter</taxon>
    </lineage>
</organism>
<evidence type="ECO:0000313" key="3">
    <source>
        <dbReference type="Proteomes" id="UP000287188"/>
    </source>
</evidence>
<dbReference type="InterPro" id="IPR011009">
    <property type="entry name" value="Kinase-like_dom_sf"/>
</dbReference>
<comment type="caution">
    <text evidence="2">The sequence shown here is derived from an EMBL/GenBank/DDBJ whole genome shotgun (WGS) entry which is preliminary data.</text>
</comment>
<dbReference type="SUPFAM" id="SSF56112">
    <property type="entry name" value="Protein kinase-like (PK-like)"/>
    <property type="match status" value="1"/>
</dbReference>
<dbReference type="AlphaFoldDB" id="A0A402AL98"/>
<proteinExistence type="predicted"/>
<evidence type="ECO:0008006" key="4">
    <source>
        <dbReference type="Google" id="ProtNLM"/>
    </source>
</evidence>
<dbReference type="EMBL" id="BIFS01000001">
    <property type="protein sequence ID" value="GCE19794.1"/>
    <property type="molecule type" value="Genomic_DNA"/>
</dbReference>
<gene>
    <name evidence="2" type="ORF">KDK_35940</name>
</gene>
<protein>
    <recommendedName>
        <fullName evidence="4">Protein kinase domain-containing protein</fullName>
    </recommendedName>
</protein>
<reference evidence="3" key="1">
    <citation type="submission" date="2018-12" db="EMBL/GenBank/DDBJ databases">
        <title>Tengunoibacter tsumagoiensis gen. nov., sp. nov., Dictyobacter kobayashii sp. nov., D. alpinus sp. nov., and D. joshuensis sp. nov. and description of Dictyobacteraceae fam. nov. within the order Ktedonobacterales isolated from Tengu-no-mugimeshi.</title>
        <authorList>
            <person name="Wang C.M."/>
            <person name="Zheng Y."/>
            <person name="Sakai Y."/>
            <person name="Toyoda A."/>
            <person name="Minakuchi Y."/>
            <person name="Abe K."/>
            <person name="Yokota A."/>
            <person name="Yabe S."/>
        </authorList>
    </citation>
    <scope>NUCLEOTIDE SEQUENCE [LARGE SCALE GENOMIC DNA]</scope>
    <source>
        <strain evidence="3">Uno11</strain>
    </source>
</reference>
<accession>A0A402AL98</accession>
<sequence length="144" mass="16650">MALEKLHPPLRTYDISPDTILIEQQRGRVFLTGFQVPPPPPPREPQRNSRRRRTTRKLAVSPYLPIQDKSYDQRTCIYALAASMHHALSNVAPPHYPAYPPIRLLNPKVSPALERILSRALSEDMALRYQSYEEMKQDVQRLLP</sequence>
<name>A0A402AL98_9CHLR</name>
<evidence type="ECO:0000256" key="1">
    <source>
        <dbReference type="SAM" id="MobiDB-lite"/>
    </source>
</evidence>
<dbReference type="Proteomes" id="UP000287188">
    <property type="component" value="Unassembled WGS sequence"/>
</dbReference>
<keyword evidence="3" id="KW-1185">Reference proteome</keyword>
<feature type="region of interest" description="Disordered" evidence="1">
    <location>
        <begin position="32"/>
        <end position="56"/>
    </location>
</feature>
<dbReference type="Gene3D" id="1.10.510.10">
    <property type="entry name" value="Transferase(Phosphotransferase) domain 1"/>
    <property type="match status" value="1"/>
</dbReference>
<evidence type="ECO:0000313" key="2">
    <source>
        <dbReference type="EMBL" id="GCE19794.1"/>
    </source>
</evidence>